<feature type="compositionally biased region" description="Basic and acidic residues" evidence="4">
    <location>
        <begin position="410"/>
        <end position="419"/>
    </location>
</feature>
<dbReference type="SUPFAM" id="SSF52172">
    <property type="entry name" value="CheY-like"/>
    <property type="match status" value="1"/>
</dbReference>
<dbReference type="InterPro" id="IPR025669">
    <property type="entry name" value="AAA_dom"/>
</dbReference>
<dbReference type="Pfam" id="PF13614">
    <property type="entry name" value="AAA_31"/>
    <property type="match status" value="1"/>
</dbReference>
<evidence type="ECO:0000313" key="7">
    <source>
        <dbReference type="Proteomes" id="UP000766698"/>
    </source>
</evidence>
<keyword evidence="2" id="KW-0067">ATP-binding</keyword>
<gene>
    <name evidence="6" type="ORF">GL263_23655</name>
</gene>
<evidence type="ECO:0000256" key="3">
    <source>
        <dbReference type="PROSITE-ProRule" id="PRU00169"/>
    </source>
</evidence>
<comment type="caution">
    <text evidence="6">The sequence shown here is derived from an EMBL/GenBank/DDBJ whole genome shotgun (WGS) entry which is preliminary data.</text>
</comment>
<dbReference type="InterPro" id="IPR001789">
    <property type="entry name" value="Sig_transdc_resp-reg_receiver"/>
</dbReference>
<keyword evidence="7" id="KW-1185">Reference proteome</keyword>
<reference evidence="7" key="1">
    <citation type="journal article" date="2020" name="Syst. Appl. Microbiol.">
        <title>Streptomyces alkaliterrae sp. nov., isolated from an alkaline soil, and emended descriptions of Streptomyces alkaliphilus, Streptomyces calidiresistens and Streptomyces durbertensis.</title>
        <authorList>
            <person name="Swiecimska M."/>
            <person name="Golinska P."/>
            <person name="Nouioui I."/>
            <person name="Wypij M."/>
            <person name="Rai M."/>
            <person name="Sangal V."/>
            <person name="Goodfellow M."/>
        </authorList>
    </citation>
    <scope>NUCLEOTIDE SEQUENCE [LARGE SCALE GENOMIC DNA]</scope>
    <source>
        <strain evidence="7">DSM 104538</strain>
    </source>
</reference>
<dbReference type="InterPro" id="IPR011006">
    <property type="entry name" value="CheY-like_superfamily"/>
</dbReference>
<dbReference type="Gene3D" id="3.40.50.300">
    <property type="entry name" value="P-loop containing nucleotide triphosphate hydrolases"/>
    <property type="match status" value="1"/>
</dbReference>
<accession>A0ABR6EMG1</accession>
<feature type="domain" description="Response regulatory" evidence="5">
    <location>
        <begin position="4"/>
        <end position="127"/>
    </location>
</feature>
<evidence type="ECO:0000313" key="6">
    <source>
        <dbReference type="EMBL" id="MBB1246522.1"/>
    </source>
</evidence>
<organism evidence="6 7">
    <name type="scientific">Streptomyces durbertensis</name>
    <dbReference type="NCBI Taxonomy" id="2448886"/>
    <lineage>
        <taxon>Bacteria</taxon>
        <taxon>Bacillati</taxon>
        <taxon>Actinomycetota</taxon>
        <taxon>Actinomycetes</taxon>
        <taxon>Kitasatosporales</taxon>
        <taxon>Streptomycetaceae</taxon>
        <taxon>Streptomyces</taxon>
    </lineage>
</organism>
<dbReference type="InterPro" id="IPR050625">
    <property type="entry name" value="ParA/MinD_ATPase"/>
</dbReference>
<evidence type="ECO:0000256" key="1">
    <source>
        <dbReference type="ARBA" id="ARBA00022741"/>
    </source>
</evidence>
<name>A0ABR6EMG1_9ACTN</name>
<dbReference type="RefSeq" id="WP_182857772.1">
    <property type="nucleotide sequence ID" value="NZ_WMLF01000518.1"/>
</dbReference>
<dbReference type="SUPFAM" id="SSF52540">
    <property type="entry name" value="P-loop containing nucleoside triphosphate hydrolases"/>
    <property type="match status" value="1"/>
</dbReference>
<dbReference type="InterPro" id="IPR027417">
    <property type="entry name" value="P-loop_NTPase"/>
</dbReference>
<dbReference type="EMBL" id="WMLF01000518">
    <property type="protein sequence ID" value="MBB1246522.1"/>
    <property type="molecule type" value="Genomic_DNA"/>
</dbReference>
<evidence type="ECO:0000256" key="4">
    <source>
        <dbReference type="SAM" id="MobiDB-lite"/>
    </source>
</evidence>
<sequence length="448" mass="46193">MVIRVIQAASDADAVRSTASLLGQLPGVEPFPPAGNSTALLDQLAALAAESVGALPEVVLVHESITPLPALELVREIALRFPAVGSVLLTGDPSPAVYSAAMEAGARGVLGLPLGHDDLTGRVHSVAQWAAGVRRHLGGGDEAPTGPGGRVITVSGAKGGVGCTLTAVQLALAAQSGGSVALVDLDLQSGDVASFVDVQFRRSIADLAGISDLSVRVLQDAVFAHPSGLNLLLAPAEGERAEEVTEAAARQILGVLRARYETVVIDCGAQLTPAGAAAVETADTALIVTTPDVVAVRGVKRMLRLWERLQIRKAEDAVTVVNRHTRTSELQPQLIQRLTGTRLARTTVPANFRELQGYVDSARLHELDGRGNVRRALWALAAELGVNASDSGGPRAGRGRAAGRGKTRKEKAGEAKPGRQDGGGGLVRHTGRGGTPPARRGGRGAGGR</sequence>
<protein>
    <submittedName>
        <fullName evidence="6">AAA family ATPase</fullName>
    </submittedName>
</protein>
<dbReference type="PROSITE" id="PS50110">
    <property type="entry name" value="RESPONSE_REGULATORY"/>
    <property type="match status" value="1"/>
</dbReference>
<comment type="caution">
    <text evidence="3">Lacks conserved residue(s) required for the propagation of feature annotation.</text>
</comment>
<dbReference type="Proteomes" id="UP000766698">
    <property type="component" value="Unassembled WGS sequence"/>
</dbReference>
<dbReference type="Gene3D" id="3.40.50.2300">
    <property type="match status" value="1"/>
</dbReference>
<proteinExistence type="predicted"/>
<keyword evidence="1" id="KW-0547">Nucleotide-binding</keyword>
<feature type="region of interest" description="Disordered" evidence="4">
    <location>
        <begin position="388"/>
        <end position="448"/>
    </location>
</feature>
<feature type="compositionally biased region" description="Basic residues" evidence="4">
    <location>
        <begin position="397"/>
        <end position="409"/>
    </location>
</feature>
<evidence type="ECO:0000259" key="5">
    <source>
        <dbReference type="PROSITE" id="PS50110"/>
    </source>
</evidence>
<dbReference type="PANTHER" id="PTHR43384">
    <property type="entry name" value="SEPTUM SITE-DETERMINING PROTEIN MIND HOMOLOG, CHLOROPLASTIC-RELATED"/>
    <property type="match status" value="1"/>
</dbReference>
<dbReference type="PANTHER" id="PTHR43384:SF6">
    <property type="entry name" value="SEPTUM SITE-DETERMINING PROTEIN MIND HOMOLOG, CHLOROPLASTIC"/>
    <property type="match status" value="1"/>
</dbReference>
<evidence type="ECO:0000256" key="2">
    <source>
        <dbReference type="ARBA" id="ARBA00022840"/>
    </source>
</evidence>